<dbReference type="PANTHER" id="PTHR12688">
    <property type="entry name" value="DYNEIN LIGHT INTERMEDIATE CHAIN"/>
    <property type="match status" value="1"/>
</dbReference>
<dbReference type="GO" id="GO:0005874">
    <property type="term" value="C:microtubule"/>
    <property type="evidence" value="ECO:0007669"/>
    <property type="project" value="UniProtKB-KW"/>
</dbReference>
<name>A0A0K0EBN8_STRER</name>
<dbReference type="GO" id="GO:0000226">
    <property type="term" value="P:microtubule cytoskeleton organization"/>
    <property type="evidence" value="ECO:0007669"/>
    <property type="project" value="TreeGrafter"/>
</dbReference>
<reference evidence="14" key="1">
    <citation type="submission" date="2015-08" db="UniProtKB">
        <authorList>
            <consortium name="WormBaseParasite"/>
        </authorList>
    </citation>
    <scope>IDENTIFICATION</scope>
</reference>
<accession>A0A0K0EBN8</accession>
<evidence type="ECO:0000256" key="8">
    <source>
        <dbReference type="ARBA" id="ARBA00023017"/>
    </source>
</evidence>
<dbReference type="AlphaFoldDB" id="A0A0K0EBN8"/>
<evidence type="ECO:0000256" key="12">
    <source>
        <dbReference type="SAM" id="MobiDB-lite"/>
    </source>
</evidence>
<feature type="compositionally biased region" description="Low complexity" evidence="12">
    <location>
        <begin position="384"/>
        <end position="408"/>
    </location>
</feature>
<comment type="subunit">
    <text evidence="11">Homodimer. The cytoplasmic dynein 1 complex consists of two catalytic heavy chains (HCs) and a number of non-catalytic subunits presented by intermediate chains (ICs).</text>
</comment>
<comment type="function">
    <text evidence="11">Acts as one of several non-catalytic accessory components of the cytoplasmic dynein 1 complex that are thought to be involved in linking dynein to cargos and to adapter proteins that regulate dynein function. Cytoplasmic dynein 1 acts as a motor for the intracellular retrograde motility of vesicles and organelles along microtubules. May play a role in binding dynein to membranous organelles or chromosomes.</text>
</comment>
<keyword evidence="9 11" id="KW-0505">Motor protein</keyword>
<dbReference type="GO" id="GO:0007018">
    <property type="term" value="P:microtubule-based movement"/>
    <property type="evidence" value="ECO:0007669"/>
    <property type="project" value="InterPro"/>
</dbReference>
<evidence type="ECO:0000313" key="13">
    <source>
        <dbReference type="Proteomes" id="UP000035681"/>
    </source>
</evidence>
<dbReference type="GO" id="GO:0005868">
    <property type="term" value="C:cytoplasmic dynein complex"/>
    <property type="evidence" value="ECO:0007669"/>
    <property type="project" value="UniProtKB-UniRule"/>
</dbReference>
<organism evidence="14">
    <name type="scientific">Strongyloides stercoralis</name>
    <name type="common">Threadworm</name>
    <dbReference type="NCBI Taxonomy" id="6248"/>
    <lineage>
        <taxon>Eukaryota</taxon>
        <taxon>Metazoa</taxon>
        <taxon>Ecdysozoa</taxon>
        <taxon>Nematoda</taxon>
        <taxon>Chromadorea</taxon>
        <taxon>Rhabditida</taxon>
        <taxon>Tylenchina</taxon>
        <taxon>Panagrolaimomorpha</taxon>
        <taxon>Strongyloidoidea</taxon>
        <taxon>Strongyloididae</taxon>
        <taxon>Strongyloides</taxon>
    </lineage>
</organism>
<dbReference type="WBParaSite" id="SSTP_0000690900.1">
    <property type="protein sequence ID" value="SSTP_0000690900.1"/>
    <property type="gene ID" value="SSTP_0000690900"/>
</dbReference>
<evidence type="ECO:0000256" key="9">
    <source>
        <dbReference type="ARBA" id="ARBA00023175"/>
    </source>
</evidence>
<keyword evidence="10 11" id="KW-0206">Cytoskeleton</keyword>
<dbReference type="Gene3D" id="3.40.50.300">
    <property type="entry name" value="P-loop containing nucleotide triphosphate hydrolases"/>
    <property type="match status" value="1"/>
</dbReference>
<comment type="similarity">
    <text evidence="2 11">Belongs to the dynein light intermediate chain family.</text>
</comment>
<evidence type="ECO:0000256" key="3">
    <source>
        <dbReference type="ARBA" id="ARBA00022448"/>
    </source>
</evidence>
<dbReference type="InterPro" id="IPR027417">
    <property type="entry name" value="P-loop_NTPase"/>
</dbReference>
<dbReference type="WBParaSite" id="TCONS_00007383.p1">
    <property type="protein sequence ID" value="TCONS_00007383.p1"/>
    <property type="gene ID" value="XLOC_005416"/>
</dbReference>
<evidence type="ECO:0000256" key="4">
    <source>
        <dbReference type="ARBA" id="ARBA00022490"/>
    </source>
</evidence>
<dbReference type="GO" id="GO:0005524">
    <property type="term" value="F:ATP binding"/>
    <property type="evidence" value="ECO:0007669"/>
    <property type="project" value="UniProtKB-KW"/>
</dbReference>
<keyword evidence="7 11" id="KW-0067">ATP-binding</keyword>
<proteinExistence type="inferred from homology"/>
<keyword evidence="4 11" id="KW-0963">Cytoplasm</keyword>
<protein>
    <recommendedName>
        <fullName evidence="11">Dynein light intermediate chain</fullName>
    </recommendedName>
</protein>
<dbReference type="SUPFAM" id="SSF52540">
    <property type="entry name" value="P-loop containing nucleoside triphosphate hydrolases"/>
    <property type="match status" value="1"/>
</dbReference>
<keyword evidence="5 11" id="KW-0493">Microtubule</keyword>
<dbReference type="PANTHER" id="PTHR12688:SF0">
    <property type="entry name" value="DYNEIN LIGHT INTERMEDIATE CHAIN"/>
    <property type="match status" value="1"/>
</dbReference>
<evidence type="ECO:0000256" key="5">
    <source>
        <dbReference type="ARBA" id="ARBA00022701"/>
    </source>
</evidence>
<evidence type="ECO:0000256" key="11">
    <source>
        <dbReference type="RuleBase" id="RU366047"/>
    </source>
</evidence>
<evidence type="ECO:0000256" key="7">
    <source>
        <dbReference type="ARBA" id="ARBA00022840"/>
    </source>
</evidence>
<keyword evidence="6 11" id="KW-0547">Nucleotide-binding</keyword>
<dbReference type="InterPro" id="IPR008467">
    <property type="entry name" value="Dynein1_light_intermed_chain"/>
</dbReference>
<evidence type="ECO:0000256" key="10">
    <source>
        <dbReference type="ARBA" id="ARBA00023212"/>
    </source>
</evidence>
<dbReference type="Proteomes" id="UP000035681">
    <property type="component" value="Unplaced"/>
</dbReference>
<evidence type="ECO:0000256" key="6">
    <source>
        <dbReference type="ARBA" id="ARBA00022741"/>
    </source>
</evidence>
<evidence type="ECO:0000313" key="14">
    <source>
        <dbReference type="WBParaSite" id="SSTP_0000690900.1"/>
    </source>
</evidence>
<dbReference type="GO" id="GO:0005813">
    <property type="term" value="C:centrosome"/>
    <property type="evidence" value="ECO:0007669"/>
    <property type="project" value="TreeGrafter"/>
</dbReference>
<comment type="subcellular location">
    <subcellularLocation>
        <location evidence="1 11">Cytoplasm</location>
        <location evidence="1 11">Cytoskeleton</location>
    </subcellularLocation>
</comment>
<dbReference type="STRING" id="6248.A0A0K0EBN8"/>
<keyword evidence="3 11" id="KW-0813">Transport</keyword>
<dbReference type="Pfam" id="PF05783">
    <property type="entry name" value="DLIC"/>
    <property type="match status" value="1"/>
</dbReference>
<dbReference type="GO" id="GO:0045504">
    <property type="term" value="F:dynein heavy chain binding"/>
    <property type="evidence" value="ECO:0007669"/>
    <property type="project" value="TreeGrafter"/>
</dbReference>
<feature type="region of interest" description="Disordered" evidence="12">
    <location>
        <begin position="383"/>
        <end position="408"/>
    </location>
</feature>
<keyword evidence="8 11" id="KW-0243">Dynein</keyword>
<keyword evidence="13" id="KW-1185">Reference proteome</keyword>
<dbReference type="InterPro" id="IPR022780">
    <property type="entry name" value="Dynein_light_int_chain"/>
</dbReference>
<evidence type="ECO:0000256" key="1">
    <source>
        <dbReference type="ARBA" id="ARBA00004245"/>
    </source>
</evidence>
<evidence type="ECO:0000256" key="2">
    <source>
        <dbReference type="ARBA" id="ARBA00006831"/>
    </source>
</evidence>
<sequence length="408" mass="45892">MSPNAEIVNCEEEKTFLFQTKATVAPESVVIVLGNSRSGKSSLVRCLTRHDKVSGYGAALEYNFMTVQQDFKESSYSYRTMSAVTALSLPDSLNMPMYILDGDESYSELLQTAFIPQLSKTIVILCATWERPETMLSSLQKWYDIFKQALKVKYTEEEIGEAQKCQVKLWQEYEEPKEEGSDSEKTPGIDSHVVFPLGENILSDNCGASVIVALTKVDTQLEMSNEKMDKIQYHIRKFCMSIGASLFYTSTKDDKQIQYLGKYLCHRAYNLPFFRAPNVTDRDCVLIPAGWDDENKLDILKETITNPEELFNDITDFTPKLKSKEPVLVEVEDEQVFLKKIHNIEPIQNNKRPINIVESEPGMQSNSVLASFFNNLIKPKEPQTSISVSGVTTSTTNSGTASPAPSLS</sequence>